<reference evidence="12 13" key="1">
    <citation type="submission" date="2021-10" db="EMBL/GenBank/DDBJ databases">
        <title>Anaerobic single-cell dispensing facilitates the cultivation of human gut bacteria.</title>
        <authorList>
            <person name="Afrizal A."/>
        </authorList>
    </citation>
    <scope>NUCLEOTIDE SEQUENCE [LARGE SCALE GENOMIC DNA]</scope>
    <source>
        <strain evidence="12 13">CLA-AA-H270</strain>
    </source>
</reference>
<dbReference type="GO" id="GO:0005886">
    <property type="term" value="C:plasma membrane"/>
    <property type="evidence" value="ECO:0007669"/>
    <property type="project" value="UniProtKB-SubCell"/>
</dbReference>
<dbReference type="InterPro" id="IPR035908">
    <property type="entry name" value="F0_ATP_A_sf"/>
</dbReference>
<accession>A0AAW4VVJ0</accession>
<evidence type="ECO:0000256" key="6">
    <source>
        <dbReference type="ARBA" id="ARBA00022781"/>
    </source>
</evidence>
<comment type="subcellular location">
    <subcellularLocation>
        <location evidence="11">Cell membrane</location>
        <topology evidence="11">Multi-pass membrane protein</topology>
    </subcellularLocation>
    <subcellularLocation>
        <location evidence="1">Membrane</location>
        <topology evidence="1">Multi-pass membrane protein</topology>
    </subcellularLocation>
</comment>
<dbReference type="PANTHER" id="PTHR42823">
    <property type="entry name" value="ATP SYNTHASE SUBUNIT A, CHLOROPLASTIC"/>
    <property type="match status" value="1"/>
</dbReference>
<dbReference type="InterPro" id="IPR045082">
    <property type="entry name" value="ATP_syn_F0_a_bact/chloroplast"/>
</dbReference>
<keyword evidence="10 11" id="KW-0066">ATP synthesis</keyword>
<dbReference type="GO" id="GO:0046933">
    <property type="term" value="F:proton-transporting ATP synthase activity, rotational mechanism"/>
    <property type="evidence" value="ECO:0007669"/>
    <property type="project" value="UniProtKB-UniRule"/>
</dbReference>
<keyword evidence="11" id="KW-1003">Cell membrane</keyword>
<feature type="transmembrane region" description="Helical" evidence="11">
    <location>
        <begin position="212"/>
        <end position="234"/>
    </location>
</feature>
<organism evidence="12 13">
    <name type="scientific">Agathobaculum butyriciproducens</name>
    <dbReference type="NCBI Taxonomy" id="1628085"/>
    <lineage>
        <taxon>Bacteria</taxon>
        <taxon>Bacillati</taxon>
        <taxon>Bacillota</taxon>
        <taxon>Clostridia</taxon>
        <taxon>Eubacteriales</taxon>
        <taxon>Butyricicoccaceae</taxon>
        <taxon>Agathobaculum</taxon>
    </lineage>
</organism>
<dbReference type="PRINTS" id="PR00123">
    <property type="entry name" value="ATPASEA"/>
</dbReference>
<evidence type="ECO:0000256" key="3">
    <source>
        <dbReference type="ARBA" id="ARBA00022448"/>
    </source>
</evidence>
<dbReference type="PANTHER" id="PTHR42823:SF3">
    <property type="entry name" value="ATP SYNTHASE SUBUNIT A, CHLOROPLASTIC"/>
    <property type="match status" value="1"/>
</dbReference>
<sequence>MNVEINGPKILGYLFGNTNLPITETMRNSWIIMAFILFLCIFLTHRMQKIPKGKQALAEKAVLMIDGLVESTMGEGCQAFSPYIMTLMMSSLFGSLASLFWMRSTTADLNTTLGWAIITFVLITFNKIKYGGIKGYLKGFLEPIFVMAPLNVLSEIATPVSMSFRHFGNMAGGLVITTLIMGALKVLSNAVLGFLPDNIALLQIGLPGVLSLYFDCFTACMQAFIFSMLTMAYVGDARNS</sequence>
<dbReference type="GeneID" id="98659665"/>
<keyword evidence="4 11" id="KW-0138">CF(0)</keyword>
<keyword evidence="8 11" id="KW-0406">Ion transport</keyword>
<dbReference type="EMBL" id="JAJEPX010000001">
    <property type="protein sequence ID" value="MCC2175537.1"/>
    <property type="molecule type" value="Genomic_DNA"/>
</dbReference>
<comment type="similarity">
    <text evidence="2 11">Belongs to the ATPase A chain family.</text>
</comment>
<evidence type="ECO:0000256" key="8">
    <source>
        <dbReference type="ARBA" id="ARBA00023065"/>
    </source>
</evidence>
<dbReference type="Proteomes" id="UP001298753">
    <property type="component" value="Unassembled WGS sequence"/>
</dbReference>
<evidence type="ECO:0000256" key="5">
    <source>
        <dbReference type="ARBA" id="ARBA00022692"/>
    </source>
</evidence>
<keyword evidence="3 11" id="KW-0813">Transport</keyword>
<keyword evidence="7 11" id="KW-1133">Transmembrane helix</keyword>
<evidence type="ECO:0000256" key="1">
    <source>
        <dbReference type="ARBA" id="ARBA00004141"/>
    </source>
</evidence>
<keyword evidence="9 11" id="KW-0472">Membrane</keyword>
<protein>
    <recommendedName>
        <fullName evidence="11">ATP synthase subunit a</fullName>
    </recommendedName>
    <alternativeName>
        <fullName evidence="11">ATP synthase F0 sector subunit a</fullName>
    </alternativeName>
    <alternativeName>
        <fullName evidence="11">F-ATPase subunit 6</fullName>
    </alternativeName>
</protein>
<dbReference type="GO" id="GO:0042777">
    <property type="term" value="P:proton motive force-driven plasma membrane ATP synthesis"/>
    <property type="evidence" value="ECO:0007669"/>
    <property type="project" value="TreeGrafter"/>
</dbReference>
<dbReference type="AlphaFoldDB" id="A0AAW4VVJ0"/>
<proteinExistence type="inferred from homology"/>
<dbReference type="InterPro" id="IPR000568">
    <property type="entry name" value="ATP_synth_F0_asu"/>
</dbReference>
<keyword evidence="13" id="KW-1185">Reference proteome</keyword>
<dbReference type="RefSeq" id="WP_227599872.1">
    <property type="nucleotide sequence ID" value="NZ_DBEZDI010000021.1"/>
</dbReference>
<evidence type="ECO:0000256" key="4">
    <source>
        <dbReference type="ARBA" id="ARBA00022547"/>
    </source>
</evidence>
<keyword evidence="6 11" id="KW-0375">Hydrogen ion transport</keyword>
<keyword evidence="5 11" id="KW-0812">Transmembrane</keyword>
<evidence type="ECO:0000256" key="9">
    <source>
        <dbReference type="ARBA" id="ARBA00023136"/>
    </source>
</evidence>
<dbReference type="Pfam" id="PF00119">
    <property type="entry name" value="ATP-synt_A"/>
    <property type="match status" value="1"/>
</dbReference>
<evidence type="ECO:0000256" key="2">
    <source>
        <dbReference type="ARBA" id="ARBA00006810"/>
    </source>
</evidence>
<evidence type="ECO:0000256" key="7">
    <source>
        <dbReference type="ARBA" id="ARBA00022989"/>
    </source>
</evidence>
<name>A0AAW4VVJ0_9FIRM</name>
<evidence type="ECO:0000313" key="12">
    <source>
        <dbReference type="EMBL" id="MCC2175537.1"/>
    </source>
</evidence>
<dbReference type="SUPFAM" id="SSF81336">
    <property type="entry name" value="F1F0 ATP synthase subunit A"/>
    <property type="match status" value="1"/>
</dbReference>
<dbReference type="HAMAP" id="MF_01393">
    <property type="entry name" value="ATP_synth_a_bact"/>
    <property type="match status" value="1"/>
</dbReference>
<feature type="transmembrane region" description="Helical" evidence="11">
    <location>
        <begin position="171"/>
        <end position="192"/>
    </location>
</feature>
<gene>
    <name evidence="11" type="primary">atpB</name>
    <name evidence="12" type="ORF">LKD22_00065</name>
</gene>
<evidence type="ECO:0000256" key="11">
    <source>
        <dbReference type="HAMAP-Rule" id="MF_01393"/>
    </source>
</evidence>
<comment type="caution">
    <text evidence="12">The sequence shown here is derived from an EMBL/GenBank/DDBJ whole genome shotgun (WGS) entry which is preliminary data.</text>
</comment>
<dbReference type="GO" id="GO:0045259">
    <property type="term" value="C:proton-transporting ATP synthase complex"/>
    <property type="evidence" value="ECO:0007669"/>
    <property type="project" value="UniProtKB-KW"/>
</dbReference>
<evidence type="ECO:0000313" key="13">
    <source>
        <dbReference type="Proteomes" id="UP001298753"/>
    </source>
</evidence>
<comment type="function">
    <text evidence="11">Key component of the proton channel; it plays a direct role in the translocation of protons across the membrane.</text>
</comment>
<evidence type="ECO:0000256" key="10">
    <source>
        <dbReference type="ARBA" id="ARBA00023310"/>
    </source>
</evidence>
<dbReference type="Gene3D" id="1.20.120.220">
    <property type="entry name" value="ATP synthase, F0 complex, subunit A"/>
    <property type="match status" value="1"/>
</dbReference>
<feature type="transmembrane region" description="Helical" evidence="11">
    <location>
        <begin position="28"/>
        <end position="45"/>
    </location>
</feature>
<feature type="transmembrane region" description="Helical" evidence="11">
    <location>
        <begin position="109"/>
        <end position="128"/>
    </location>
</feature>
<feature type="transmembrane region" description="Helical" evidence="11">
    <location>
        <begin position="83"/>
        <end position="103"/>
    </location>
</feature>